<feature type="binding site" evidence="7 8">
    <location>
        <position position="15"/>
    </location>
    <ligand>
        <name>S-adenosyl-L-methionine</name>
        <dbReference type="ChEBI" id="CHEBI:59789"/>
    </ligand>
</feature>
<evidence type="ECO:0000256" key="7">
    <source>
        <dbReference type="HAMAP-Rule" id="MF_00607"/>
    </source>
</evidence>
<feature type="binding site" evidence="7 8">
    <location>
        <position position="42"/>
    </location>
    <ligand>
        <name>S-adenosyl-L-methionine</name>
        <dbReference type="ChEBI" id="CHEBI:59789"/>
    </ligand>
</feature>
<evidence type="ECO:0000256" key="5">
    <source>
        <dbReference type="ARBA" id="ARBA00022691"/>
    </source>
</evidence>
<feature type="binding site" evidence="7 8">
    <location>
        <position position="88"/>
    </location>
    <ligand>
        <name>S-adenosyl-L-methionine</name>
        <dbReference type="ChEBI" id="CHEBI:59789"/>
    </ligand>
</feature>
<dbReference type="InterPro" id="IPR011530">
    <property type="entry name" value="rRNA_adenine_dimethylase"/>
</dbReference>
<keyword evidence="5 7" id="KW-0949">S-adenosyl-L-methionine</keyword>
<evidence type="ECO:0000313" key="10">
    <source>
        <dbReference type="EMBL" id="BCG47391.1"/>
    </source>
</evidence>
<dbReference type="EC" id="2.1.1.182" evidence="7"/>
<dbReference type="SUPFAM" id="SSF53335">
    <property type="entry name" value="S-adenosyl-L-methionine-dependent methyltransferases"/>
    <property type="match status" value="1"/>
</dbReference>
<evidence type="ECO:0000259" key="9">
    <source>
        <dbReference type="SMART" id="SM00650"/>
    </source>
</evidence>
<proteinExistence type="inferred from homology"/>
<keyword evidence="2 7" id="KW-0698">rRNA processing</keyword>
<evidence type="ECO:0000256" key="8">
    <source>
        <dbReference type="PROSITE-ProRule" id="PRU01026"/>
    </source>
</evidence>
<keyword evidence="11" id="KW-1185">Reference proteome</keyword>
<sequence>MLMEKIRAKKEFGQNFLVDDSVLTRIVSCVAPAADDCILEVGPGRGALSRLLAQSGAKFLAVEWDRELLPLLKAEFATAANVEIGHGDILRVDLPLLLGSRGGGKKWKVAANLPYNISSQVLFRFMEHSALFEKLVLMLQKEVGDRLTAPPACKEYGALTVLLRLHFDIRREFIVKPGSFRPVPKVDSAVLSFLPLPEPRVEVGDEELFRRVVKGAFLQRRKTLLNSLRSSGFDDADGTLSAALTRSGIDGGRRGETLSLEEFARLTRELLAGKTLA</sequence>
<comment type="function">
    <text evidence="7">Specifically dimethylates two adjacent adenosines (A1518 and A1519) in the loop of a conserved hairpin near the 3'-end of 16S rRNA in the 30S particle. May play a critical role in biogenesis of 30S subunits.</text>
</comment>
<comment type="similarity">
    <text evidence="7">Belongs to the class I-like SAM-binding methyltransferase superfamily. rRNA adenine N(6)-methyltransferase family. RsmA subfamily.</text>
</comment>
<dbReference type="Gene3D" id="1.10.8.100">
    <property type="entry name" value="Ribosomal RNA adenine dimethylase-like, domain 2"/>
    <property type="match status" value="1"/>
</dbReference>
<dbReference type="Pfam" id="PF00398">
    <property type="entry name" value="RrnaAD"/>
    <property type="match status" value="1"/>
</dbReference>
<dbReference type="AlphaFoldDB" id="A0A6S6M781"/>
<dbReference type="PROSITE" id="PS51689">
    <property type="entry name" value="SAM_RNA_A_N6_MT"/>
    <property type="match status" value="1"/>
</dbReference>
<dbReference type="GO" id="GO:0052908">
    <property type="term" value="F:16S rRNA (adenine(1518)-N(6)/adenine(1519)-N(6))-dimethyltransferase activity"/>
    <property type="evidence" value="ECO:0007669"/>
    <property type="project" value="UniProtKB-EC"/>
</dbReference>
<dbReference type="HAMAP" id="MF_00607">
    <property type="entry name" value="16SrRNA_methyltr_A"/>
    <property type="match status" value="1"/>
</dbReference>
<dbReference type="PANTHER" id="PTHR11727">
    <property type="entry name" value="DIMETHYLADENOSINE TRANSFERASE"/>
    <property type="match status" value="1"/>
</dbReference>
<dbReference type="PANTHER" id="PTHR11727:SF7">
    <property type="entry name" value="DIMETHYLADENOSINE TRANSFERASE-RELATED"/>
    <property type="match status" value="1"/>
</dbReference>
<feature type="binding site" evidence="7 8">
    <location>
        <position position="17"/>
    </location>
    <ligand>
        <name>S-adenosyl-L-methionine</name>
        <dbReference type="ChEBI" id="CHEBI:59789"/>
    </ligand>
</feature>
<keyword evidence="3 7" id="KW-0489">Methyltransferase</keyword>
<feature type="binding site" evidence="7 8">
    <location>
        <position position="112"/>
    </location>
    <ligand>
        <name>S-adenosyl-L-methionine</name>
        <dbReference type="ChEBI" id="CHEBI:59789"/>
    </ligand>
</feature>
<keyword evidence="4 7" id="KW-0808">Transferase</keyword>
<dbReference type="InterPro" id="IPR020596">
    <property type="entry name" value="rRNA_Ade_Mease_Trfase_CS"/>
</dbReference>
<comment type="subcellular location">
    <subcellularLocation>
        <location evidence="7">Cytoplasm</location>
    </subcellularLocation>
</comment>
<dbReference type="InterPro" id="IPR023165">
    <property type="entry name" value="rRNA_Ade_diMease-like_C"/>
</dbReference>
<keyword evidence="6 7" id="KW-0694">RNA-binding</keyword>
<organism evidence="10 11">
    <name type="scientific">Citrifermentans bremense</name>
    <dbReference type="NCBI Taxonomy" id="60035"/>
    <lineage>
        <taxon>Bacteria</taxon>
        <taxon>Pseudomonadati</taxon>
        <taxon>Thermodesulfobacteriota</taxon>
        <taxon>Desulfuromonadia</taxon>
        <taxon>Geobacterales</taxon>
        <taxon>Geobacteraceae</taxon>
        <taxon>Citrifermentans</taxon>
    </lineage>
</organism>
<keyword evidence="1 7" id="KW-0963">Cytoplasm</keyword>
<protein>
    <recommendedName>
        <fullName evidence="7">Ribosomal RNA small subunit methyltransferase A</fullName>
        <ecNumber evidence="7">2.1.1.182</ecNumber>
    </recommendedName>
    <alternativeName>
        <fullName evidence="7">16S rRNA (adenine(1518)-N(6)/adenine(1519)-N(6))-dimethyltransferase</fullName>
    </alternativeName>
    <alternativeName>
        <fullName evidence="7">16S rRNA dimethyladenosine transferase</fullName>
    </alternativeName>
    <alternativeName>
        <fullName evidence="7">16S rRNA dimethylase</fullName>
    </alternativeName>
    <alternativeName>
        <fullName evidence="7">S-adenosylmethionine-6-N', N'-adenosyl(rRNA) dimethyltransferase</fullName>
    </alternativeName>
</protein>
<dbReference type="InterPro" id="IPR020598">
    <property type="entry name" value="rRNA_Ade_methylase_Trfase_N"/>
</dbReference>
<evidence type="ECO:0000313" key="11">
    <source>
        <dbReference type="Proteomes" id="UP000515472"/>
    </source>
</evidence>
<dbReference type="GO" id="GO:0005829">
    <property type="term" value="C:cytosol"/>
    <property type="evidence" value="ECO:0007669"/>
    <property type="project" value="TreeGrafter"/>
</dbReference>
<comment type="catalytic activity">
    <reaction evidence="7">
        <text>adenosine(1518)/adenosine(1519) in 16S rRNA + 4 S-adenosyl-L-methionine = N(6)-dimethyladenosine(1518)/N(6)-dimethyladenosine(1519) in 16S rRNA + 4 S-adenosyl-L-homocysteine + 4 H(+)</text>
        <dbReference type="Rhea" id="RHEA:19609"/>
        <dbReference type="Rhea" id="RHEA-COMP:10232"/>
        <dbReference type="Rhea" id="RHEA-COMP:10233"/>
        <dbReference type="ChEBI" id="CHEBI:15378"/>
        <dbReference type="ChEBI" id="CHEBI:57856"/>
        <dbReference type="ChEBI" id="CHEBI:59789"/>
        <dbReference type="ChEBI" id="CHEBI:74411"/>
        <dbReference type="ChEBI" id="CHEBI:74493"/>
        <dbReference type="EC" id="2.1.1.182"/>
    </reaction>
</comment>
<feature type="domain" description="Ribosomal RNA adenine methylase transferase N-terminal" evidence="9">
    <location>
        <begin position="22"/>
        <end position="197"/>
    </location>
</feature>
<dbReference type="InterPro" id="IPR029063">
    <property type="entry name" value="SAM-dependent_MTases_sf"/>
</dbReference>
<feature type="binding site" evidence="7 8">
    <location>
        <position position="63"/>
    </location>
    <ligand>
        <name>S-adenosyl-L-methionine</name>
        <dbReference type="ChEBI" id="CHEBI:59789"/>
    </ligand>
</feature>
<dbReference type="EMBL" id="AP023213">
    <property type="protein sequence ID" value="BCG47391.1"/>
    <property type="molecule type" value="Genomic_DNA"/>
</dbReference>
<dbReference type="GO" id="GO:0003723">
    <property type="term" value="F:RNA binding"/>
    <property type="evidence" value="ECO:0007669"/>
    <property type="project" value="UniProtKB-UniRule"/>
</dbReference>
<dbReference type="KEGG" id="gbn:GEOBRER4_21410"/>
<evidence type="ECO:0000256" key="4">
    <source>
        <dbReference type="ARBA" id="ARBA00022679"/>
    </source>
</evidence>
<dbReference type="NCBIfam" id="TIGR00755">
    <property type="entry name" value="ksgA"/>
    <property type="match status" value="1"/>
</dbReference>
<reference evidence="10 11" key="1">
    <citation type="submission" date="2020-06" db="EMBL/GenBank/DDBJ databases">
        <title>Interaction of electrochemicaly active bacteria, Geobacter bremensis R4 on different carbon anode.</title>
        <authorList>
            <person name="Meng L."/>
            <person name="Yoshida N."/>
        </authorList>
    </citation>
    <scope>NUCLEOTIDE SEQUENCE [LARGE SCALE GENOMIC DNA]</scope>
    <source>
        <strain evidence="10 11">R4</strain>
    </source>
</reference>
<dbReference type="Gene3D" id="3.40.50.150">
    <property type="entry name" value="Vaccinia Virus protein VP39"/>
    <property type="match status" value="1"/>
</dbReference>
<evidence type="ECO:0000256" key="2">
    <source>
        <dbReference type="ARBA" id="ARBA00022552"/>
    </source>
</evidence>
<accession>A0A6S6M781</accession>
<dbReference type="CDD" id="cd02440">
    <property type="entry name" value="AdoMet_MTases"/>
    <property type="match status" value="1"/>
</dbReference>
<evidence type="ECO:0000256" key="6">
    <source>
        <dbReference type="ARBA" id="ARBA00022884"/>
    </source>
</evidence>
<dbReference type="Proteomes" id="UP000515472">
    <property type="component" value="Chromosome"/>
</dbReference>
<dbReference type="SMART" id="SM00650">
    <property type="entry name" value="rADc"/>
    <property type="match status" value="1"/>
</dbReference>
<name>A0A6S6M781_9BACT</name>
<evidence type="ECO:0000256" key="1">
    <source>
        <dbReference type="ARBA" id="ARBA00022490"/>
    </source>
</evidence>
<dbReference type="InterPro" id="IPR001737">
    <property type="entry name" value="KsgA/Erm"/>
</dbReference>
<evidence type="ECO:0000256" key="3">
    <source>
        <dbReference type="ARBA" id="ARBA00022603"/>
    </source>
</evidence>
<gene>
    <name evidence="7 10" type="primary">rsmA</name>
    <name evidence="7" type="synonym">ksgA</name>
    <name evidence="10" type="ORF">GEOBRER4_21410</name>
</gene>
<dbReference type="PROSITE" id="PS01131">
    <property type="entry name" value="RRNA_A_DIMETH"/>
    <property type="match status" value="1"/>
</dbReference>